<organism evidence="3 4">
    <name type="scientific">Vibrio caribbeanicus ATCC BAA-2122</name>
    <dbReference type="NCBI Taxonomy" id="796620"/>
    <lineage>
        <taxon>Bacteria</taxon>
        <taxon>Pseudomonadati</taxon>
        <taxon>Pseudomonadota</taxon>
        <taxon>Gammaproteobacteria</taxon>
        <taxon>Vibrionales</taxon>
        <taxon>Vibrionaceae</taxon>
        <taxon>Vibrio</taxon>
    </lineage>
</organism>
<feature type="domain" description="NADH:ubiquinone oxidoreductase intermediate-associated protein 30" evidence="2">
    <location>
        <begin position="29"/>
        <end position="179"/>
    </location>
</feature>
<keyword evidence="4" id="KW-1185">Reference proteome</keyword>
<evidence type="ECO:0000313" key="4">
    <source>
        <dbReference type="Proteomes" id="UP000002943"/>
    </source>
</evidence>
<name>E3BKW2_9VIBR</name>
<evidence type="ECO:0000256" key="1">
    <source>
        <dbReference type="SAM" id="SignalP"/>
    </source>
</evidence>
<sequence>MKTLLNVSLFASAIVYYPAYAEHTPLVDFTKPINRIQVLTDATERSAGLSHAYAGYQNSQNNKSHFFFAHLQPQPNGAAFATFRVADNFNLQYPYSICLNGKSLNDKGAYYQVVIETPKSQSLGFTYKQDFQVQSQENFSMPFYFSEFDATRRGKNFPNAPSLNPSDIKSVAIRIIGRAGQEADIYQKGLFGLQLFNFTLDCEN</sequence>
<feature type="chain" id="PRO_5003167086" description="NADH:ubiquinone oxidoreductase intermediate-associated protein 30 domain-containing protein" evidence="1">
    <location>
        <begin position="22"/>
        <end position="204"/>
    </location>
</feature>
<evidence type="ECO:0000313" key="3">
    <source>
        <dbReference type="EMBL" id="EFP96306.1"/>
    </source>
</evidence>
<feature type="signal peptide" evidence="1">
    <location>
        <begin position="1"/>
        <end position="21"/>
    </location>
</feature>
<accession>E3BKW2</accession>
<dbReference type="InterPro" id="IPR013857">
    <property type="entry name" value="NADH-UbQ_OxRdtase-assoc_prot30"/>
</dbReference>
<reference evidence="3 4" key="1">
    <citation type="journal article" date="2012" name="Int. J. Syst. Evol. Microbiol.">
        <title>Vibrio caribbeanicus sp. nov., isolated from the marine sponge Scleritoderma cyanea.</title>
        <authorList>
            <person name="Hoffmann M."/>
            <person name="Monday S.R."/>
            <person name="Allard M.W."/>
            <person name="Strain E.A."/>
            <person name="Whittaker P."/>
            <person name="Naum M."/>
            <person name="McCarthy P.J."/>
            <person name="Lopez J.V."/>
            <person name="Fischer M."/>
            <person name="Brown E.W."/>
        </authorList>
    </citation>
    <scope>NUCLEOTIDE SEQUENCE [LARGE SCALE GENOMIC DNA]</scope>
    <source>
        <strain evidence="3 4">ATCC BAA-2122</strain>
    </source>
</reference>
<evidence type="ECO:0000259" key="2">
    <source>
        <dbReference type="Pfam" id="PF08547"/>
    </source>
</evidence>
<dbReference type="Proteomes" id="UP000002943">
    <property type="component" value="Unassembled WGS sequence"/>
</dbReference>
<proteinExistence type="predicted"/>
<dbReference type="EMBL" id="AEIU01000075">
    <property type="protein sequence ID" value="EFP96306.1"/>
    <property type="molecule type" value="Genomic_DNA"/>
</dbReference>
<gene>
    <name evidence="3" type="ORF">VIBC2010_12094</name>
</gene>
<dbReference type="Pfam" id="PF08547">
    <property type="entry name" value="CIA30"/>
    <property type="match status" value="1"/>
</dbReference>
<keyword evidence="1" id="KW-0732">Signal</keyword>
<protein>
    <recommendedName>
        <fullName evidence="2">NADH:ubiquinone oxidoreductase intermediate-associated protein 30 domain-containing protein</fullName>
    </recommendedName>
</protein>
<dbReference type="OrthoDB" id="442188at2"/>
<dbReference type="AlphaFoldDB" id="E3BKW2"/>
<comment type="caution">
    <text evidence="3">The sequence shown here is derived from an EMBL/GenBank/DDBJ whole genome shotgun (WGS) entry which is preliminary data.</text>
</comment>
<dbReference type="RefSeq" id="WP_009601689.1">
    <property type="nucleotide sequence ID" value="NZ_AEIU01000075.1"/>
</dbReference>